<name>A0AAP0LS52_9ROSI</name>
<protein>
    <recommendedName>
        <fullName evidence="5">BLISTER</fullName>
    </recommendedName>
</protein>
<feature type="coiled-coil region" evidence="1">
    <location>
        <begin position="455"/>
        <end position="629"/>
    </location>
</feature>
<evidence type="ECO:0000256" key="1">
    <source>
        <dbReference type="SAM" id="Coils"/>
    </source>
</evidence>
<feature type="coiled-coil region" evidence="1">
    <location>
        <begin position="734"/>
        <end position="761"/>
    </location>
</feature>
<feature type="compositionally biased region" description="Low complexity" evidence="2">
    <location>
        <begin position="187"/>
        <end position="197"/>
    </location>
</feature>
<dbReference type="Gene3D" id="1.10.287.1490">
    <property type="match status" value="1"/>
</dbReference>
<evidence type="ECO:0008006" key="5">
    <source>
        <dbReference type="Google" id="ProtNLM"/>
    </source>
</evidence>
<dbReference type="AlphaFoldDB" id="A0AAP0LS52"/>
<feature type="compositionally biased region" description="Basic and acidic residues" evidence="2">
    <location>
        <begin position="11"/>
        <end position="36"/>
    </location>
</feature>
<dbReference type="EMBL" id="JBCGBO010000024">
    <property type="protein sequence ID" value="KAK9183092.1"/>
    <property type="molecule type" value="Genomic_DNA"/>
</dbReference>
<sequence length="816" mass="89060">MASAQVLPTSRKQEHLEAGKRKLEEFRKKKAAERAKKASSVSQPQASDFSLHDQHHLEADRVRVTDLDGAGTSDGPDKAVVNLPLVMHNDDNKALKLAQQSQQVSLSDKRINSNSFENDLNSSSAYLAQTYSNNQETSGSAGPVNVSNSQETKDVNNDFVIYSSGQGRLRDGIMSNQFLSLLPEASQDYDSSNSSKSGFQGIEESQSKGNDSFPKVPTLVNSGPSHDFVTKISPQNSVSTLFQSKPSNAIALGNGHSFHSSSEGTAHLTTSTGGSASEVGLNTPSTTNFSDPVSFNTGEGKPSNSASGLASLQSTPFKRSEYSGYNFDAGNSFNHVPVSSATNKFTLGKSRASFLDSLNVPRASSGTLFEQTEPERDSFMSSSSLNSMDVLGSSPAQNPSMEKETTGAFSKTTTSNIPSAFDYLGNPTVSTSDRGDIRRLGSNESSIENQHGFYSTKHNEDFAALEQHIEDLTQEKFALQRSLEASRALSESLAAENSSLTDSYNQQRSVVNQLKSEMEKLQEEIKVQLVELESFRNEYANVRLECNAADERAKILASEVIGLEEKALRLRSNELKLERQLENSQSEISSYKKKISSLEKERQDFQSTIEALQEEKKMMQSKLRKASGSGKSIDFGKTAASTVNASTSTEDLAITDTTLDNSNQDTHDDASLPRIDASGSTLLPESGRLALEGLAVNIPHDQMRMIHNINALISELALEKEELVQALSSELAQSSKLKDLNNELSRKLEHQTQRLELLTAQNMANENISFRQPDSASTHDHTAYADEGDEVVERVLGWIMKLFPGGPSRRRTSKLL</sequence>
<keyword evidence="4" id="KW-1185">Reference proteome</keyword>
<evidence type="ECO:0000313" key="4">
    <source>
        <dbReference type="Proteomes" id="UP001428341"/>
    </source>
</evidence>
<dbReference type="GO" id="GO:0040008">
    <property type="term" value="P:regulation of growth"/>
    <property type="evidence" value="ECO:0007669"/>
    <property type="project" value="InterPro"/>
</dbReference>
<evidence type="ECO:0000256" key="2">
    <source>
        <dbReference type="SAM" id="MobiDB-lite"/>
    </source>
</evidence>
<gene>
    <name evidence="3" type="ORF">WN944_026241</name>
</gene>
<feature type="compositionally biased region" description="Polar residues" evidence="2">
    <location>
        <begin position="257"/>
        <end position="312"/>
    </location>
</feature>
<feature type="region of interest" description="Disordered" evidence="2">
    <location>
        <begin position="658"/>
        <end position="678"/>
    </location>
</feature>
<evidence type="ECO:0000313" key="3">
    <source>
        <dbReference type="EMBL" id="KAK9183092.1"/>
    </source>
</evidence>
<feature type="region of interest" description="Disordered" evidence="2">
    <location>
        <begin position="253"/>
        <end position="312"/>
    </location>
</feature>
<feature type="compositionally biased region" description="Polar residues" evidence="2">
    <location>
        <begin position="39"/>
        <end position="48"/>
    </location>
</feature>
<dbReference type="PANTHER" id="PTHR47490">
    <property type="entry name" value="PROTEIN BLISTER"/>
    <property type="match status" value="1"/>
</dbReference>
<dbReference type="PANTHER" id="PTHR47490:SF2">
    <property type="entry name" value="PROTEIN BLISTER"/>
    <property type="match status" value="1"/>
</dbReference>
<accession>A0AAP0LS52</accession>
<keyword evidence="1" id="KW-0175">Coiled coil</keyword>
<organism evidence="3 4">
    <name type="scientific">Citrus x changshan-huyou</name>
    <dbReference type="NCBI Taxonomy" id="2935761"/>
    <lineage>
        <taxon>Eukaryota</taxon>
        <taxon>Viridiplantae</taxon>
        <taxon>Streptophyta</taxon>
        <taxon>Embryophyta</taxon>
        <taxon>Tracheophyta</taxon>
        <taxon>Spermatophyta</taxon>
        <taxon>Magnoliopsida</taxon>
        <taxon>eudicotyledons</taxon>
        <taxon>Gunneridae</taxon>
        <taxon>Pentapetalae</taxon>
        <taxon>rosids</taxon>
        <taxon>malvids</taxon>
        <taxon>Sapindales</taxon>
        <taxon>Rutaceae</taxon>
        <taxon>Aurantioideae</taxon>
        <taxon>Citrus</taxon>
    </lineage>
</organism>
<dbReference type="Proteomes" id="UP001428341">
    <property type="component" value="Unassembled WGS sequence"/>
</dbReference>
<dbReference type="InterPro" id="IPR044194">
    <property type="entry name" value="BLISTER"/>
</dbReference>
<comment type="caution">
    <text evidence="3">The sequence shown here is derived from an EMBL/GenBank/DDBJ whole genome shotgun (WGS) entry which is preliminary data.</text>
</comment>
<feature type="compositionally biased region" description="Polar residues" evidence="2">
    <location>
        <begin position="1"/>
        <end position="10"/>
    </location>
</feature>
<feature type="region of interest" description="Disordered" evidence="2">
    <location>
        <begin position="187"/>
        <end position="221"/>
    </location>
</feature>
<feature type="region of interest" description="Disordered" evidence="2">
    <location>
        <begin position="1"/>
        <end position="54"/>
    </location>
</feature>
<proteinExistence type="predicted"/>
<reference evidence="3 4" key="1">
    <citation type="submission" date="2024-05" db="EMBL/GenBank/DDBJ databases">
        <title>Haplotype-resolved chromosome-level genome assembly of Huyou (Citrus changshanensis).</title>
        <authorList>
            <person name="Miao C."/>
            <person name="Chen W."/>
            <person name="Wu Y."/>
            <person name="Wang L."/>
            <person name="Zhao S."/>
            <person name="Grierson D."/>
            <person name="Xu C."/>
            <person name="Chen K."/>
        </authorList>
    </citation>
    <scope>NUCLEOTIDE SEQUENCE [LARGE SCALE GENOMIC DNA]</scope>
    <source>
        <strain evidence="3">01-14</strain>
        <tissue evidence="3">Leaf</tissue>
    </source>
</reference>